<evidence type="ECO:0000256" key="4">
    <source>
        <dbReference type="PROSITE-ProRule" id="PRU00433"/>
    </source>
</evidence>
<dbReference type="NCBIfam" id="TIGR02604">
    <property type="entry name" value="Piru_Ver_Nterm"/>
    <property type="match status" value="1"/>
</dbReference>
<evidence type="ECO:0000256" key="5">
    <source>
        <dbReference type="SAM" id="SignalP"/>
    </source>
</evidence>
<dbReference type="Gene3D" id="1.10.760.10">
    <property type="entry name" value="Cytochrome c-like domain"/>
    <property type="match status" value="1"/>
</dbReference>
<dbReference type="Proteomes" id="UP001467690">
    <property type="component" value="Unassembled WGS sequence"/>
</dbReference>
<evidence type="ECO:0000256" key="3">
    <source>
        <dbReference type="ARBA" id="ARBA00023004"/>
    </source>
</evidence>
<dbReference type="SUPFAM" id="SSF46626">
    <property type="entry name" value="Cytochrome c"/>
    <property type="match status" value="1"/>
</dbReference>
<feature type="signal peptide" evidence="5">
    <location>
        <begin position="1"/>
        <end position="34"/>
    </location>
</feature>
<evidence type="ECO:0000313" key="8">
    <source>
        <dbReference type="Proteomes" id="UP001467690"/>
    </source>
</evidence>
<dbReference type="EMBL" id="JBELOE010000059">
    <property type="protein sequence ID" value="MER2490520.1"/>
    <property type="molecule type" value="Genomic_DNA"/>
</dbReference>
<feature type="domain" description="Cytochrome c" evidence="6">
    <location>
        <begin position="678"/>
        <end position="773"/>
    </location>
</feature>
<dbReference type="InterPro" id="IPR009056">
    <property type="entry name" value="Cyt_c-like_dom"/>
</dbReference>
<dbReference type="PANTHER" id="PTHR33546">
    <property type="entry name" value="LARGE, MULTIFUNCTIONAL SECRETED PROTEIN-RELATED"/>
    <property type="match status" value="1"/>
</dbReference>
<comment type="caution">
    <text evidence="7">The sequence shown here is derived from an EMBL/GenBank/DDBJ whole genome shotgun (WGS) entry which is preliminary data.</text>
</comment>
<keyword evidence="1 4" id="KW-0349">Heme</keyword>
<evidence type="ECO:0000313" key="7">
    <source>
        <dbReference type="EMBL" id="MER2490520.1"/>
    </source>
</evidence>
<dbReference type="Pfam" id="PF00034">
    <property type="entry name" value="Cytochrom_C"/>
    <property type="match status" value="1"/>
</dbReference>
<dbReference type="InterPro" id="IPR016024">
    <property type="entry name" value="ARM-type_fold"/>
</dbReference>
<dbReference type="PROSITE" id="PS51007">
    <property type="entry name" value="CYTC"/>
    <property type="match status" value="1"/>
</dbReference>
<feature type="chain" id="PRO_5046082275" evidence="5">
    <location>
        <begin position="35"/>
        <end position="809"/>
    </location>
</feature>
<dbReference type="RefSeq" id="WP_143869978.1">
    <property type="nucleotide sequence ID" value="NZ_CP041660.1"/>
</dbReference>
<dbReference type="PROSITE" id="PS51257">
    <property type="entry name" value="PROKAR_LIPOPROTEIN"/>
    <property type="match status" value="1"/>
</dbReference>
<keyword evidence="2 4" id="KW-0479">Metal-binding</keyword>
<evidence type="ECO:0000259" key="6">
    <source>
        <dbReference type="PROSITE" id="PS51007"/>
    </source>
</evidence>
<accession>A0ABV1RCM3</accession>
<dbReference type="InterPro" id="IPR011042">
    <property type="entry name" value="6-blade_b-propeller_TolB-like"/>
</dbReference>
<dbReference type="InterPro" id="IPR011989">
    <property type="entry name" value="ARM-like"/>
</dbReference>
<dbReference type="Pfam" id="PF23500">
    <property type="entry name" value="DUF7133"/>
    <property type="match status" value="1"/>
</dbReference>
<keyword evidence="3 4" id="KW-0408">Iron</keyword>
<keyword evidence="8" id="KW-1185">Reference proteome</keyword>
<dbReference type="PANTHER" id="PTHR33546:SF1">
    <property type="entry name" value="LARGE, MULTIFUNCTIONAL SECRETED PROTEIN"/>
    <property type="match status" value="1"/>
</dbReference>
<organism evidence="7 8">
    <name type="scientific">Catenovulum sediminis</name>
    <dbReference type="NCBI Taxonomy" id="1740262"/>
    <lineage>
        <taxon>Bacteria</taxon>
        <taxon>Pseudomonadati</taxon>
        <taxon>Pseudomonadota</taxon>
        <taxon>Gammaproteobacteria</taxon>
        <taxon>Alteromonadales</taxon>
        <taxon>Alteromonadaceae</taxon>
        <taxon>Catenovulum</taxon>
    </lineage>
</organism>
<dbReference type="Gene3D" id="2.120.10.30">
    <property type="entry name" value="TolB, C-terminal domain"/>
    <property type="match status" value="1"/>
</dbReference>
<dbReference type="SUPFAM" id="SSF48371">
    <property type="entry name" value="ARM repeat"/>
    <property type="match status" value="1"/>
</dbReference>
<dbReference type="InterPro" id="IPR013428">
    <property type="entry name" value="Membrane-bound_put_N"/>
</dbReference>
<name>A0ABV1RCM3_9ALTE</name>
<evidence type="ECO:0000256" key="1">
    <source>
        <dbReference type="ARBA" id="ARBA00022617"/>
    </source>
</evidence>
<dbReference type="InterPro" id="IPR055557">
    <property type="entry name" value="DUF7133"/>
</dbReference>
<evidence type="ECO:0000256" key="2">
    <source>
        <dbReference type="ARBA" id="ARBA00022723"/>
    </source>
</evidence>
<protein>
    <submittedName>
        <fullName evidence="7">PVC-type heme-binding CxxCH protein</fullName>
    </submittedName>
</protein>
<reference evidence="7 8" key="1">
    <citation type="submission" date="2024-06" db="EMBL/GenBank/DDBJ databases">
        <authorList>
            <person name="Chen R.Y."/>
        </authorList>
    </citation>
    <scope>NUCLEOTIDE SEQUENCE [LARGE SCALE GENOMIC DNA]</scope>
    <source>
        <strain evidence="7 8">D2</strain>
    </source>
</reference>
<dbReference type="InterPro" id="IPR036909">
    <property type="entry name" value="Cyt_c-like_dom_sf"/>
</dbReference>
<keyword evidence="5" id="KW-0732">Signal</keyword>
<sequence length="809" mass="90181">MPKKTNRKINTKIVNQSLISLSLILAFTGCANQAADNAPENAVDKQVKATQTKSEKANPGDREGHVMTEVVPRDMIPQAPILDSEQALASFKVHPEFELELIADSPLIYDPVVIQYDAAGRIWALEMTTFMPDAQANGEMQHESQIVVLTDTNQDGKMDDRQVIIEKLLLPRALAFVQEGILWADHESLYFTQIADHNGKISAVKTEVVDAEYAKGGNLEHKPNGLLFSLDNWYYNAKSSVKYRPYPLDAKLPEGATEIYRNPFWKFAKAHTEYRGQWGLAQDDYGRHYFNHNSSPILTSSFIPDVANRNPRYKFPKDVLNQNVGTTDVYPIRVTPGLNRGYNRGMYDDEFRLKAHTAACGPLIYRGNQFPGEYYGIGLVSEPAGNLVKATRIEEQNGLLTGENLFDKQEILASTDERFRPVNAYNAPDGTVTLVDFYHGIIQHRTFLTSYLHDQIKMRDLERSKHVGRLYRIKHKSSAIPKVQYLDKLSAIELVPFLAHDNGWHRDTAQHLLVMKQDKSVLPELRKMATSHPNHLAQIKALWTLEGLGVVELNILQTAALNKNAKVQRSVYRLAEQLNTSATLQDWLQQQAENTNAEAAQALSLAIGTHKAWPALTTLINKYGVNHFTFAALAHAEKAYLAAEGKNISTANKEKITLVMNIDPNKKHKKTLSGESLLSFGRGKNLYEGKAACFGCHGANGEGSAIVPPLNNSEWVTKSKDKLAAILLHGLSGPIEVNGQAYNSPMVMPGLAGNNQISDQDLADIATYIRNAWDNQAQAVKADDIKKMRAETKTQTIPYTAETLSAKFK</sequence>
<proteinExistence type="predicted"/>
<dbReference type="Gene3D" id="1.25.10.10">
    <property type="entry name" value="Leucine-rich Repeat Variant"/>
    <property type="match status" value="1"/>
</dbReference>
<gene>
    <name evidence="7" type="ORF">ABS311_01300</name>
</gene>